<dbReference type="VEuPathDB" id="FungiDB:DD237_008338"/>
<evidence type="ECO:0000313" key="2">
    <source>
        <dbReference type="EMBL" id="RMX68454.1"/>
    </source>
</evidence>
<evidence type="ECO:0000313" key="4">
    <source>
        <dbReference type="Proteomes" id="UP000282087"/>
    </source>
</evidence>
<comment type="caution">
    <text evidence="2">The sequence shown here is derived from an EMBL/GenBank/DDBJ whole genome shotgun (WGS) entry which is preliminary data.</text>
</comment>
<accession>A0A3M6VP21</accession>
<sequence>MQRFVVLRTSELPPVRVFGSEHEDSGNRASHDRHEQEDHKHVSKNIACHSNYVTAYIGVLHVGVVHIQHTNVDGANDDIAQPEDVAREVVVHNGALSLNGNRANSSNT</sequence>
<organism evidence="2 4">
    <name type="scientific">Peronospora effusa</name>
    <dbReference type="NCBI Taxonomy" id="542832"/>
    <lineage>
        <taxon>Eukaryota</taxon>
        <taxon>Sar</taxon>
        <taxon>Stramenopiles</taxon>
        <taxon>Oomycota</taxon>
        <taxon>Peronosporomycetes</taxon>
        <taxon>Peronosporales</taxon>
        <taxon>Peronosporaceae</taxon>
        <taxon>Peronospora</taxon>
    </lineage>
</organism>
<dbReference type="EMBL" id="QLLG01000069">
    <property type="protein sequence ID" value="RMX68454.1"/>
    <property type="molecule type" value="Genomic_DNA"/>
</dbReference>
<dbReference type="Proteomes" id="UP000282087">
    <property type="component" value="Unassembled WGS sequence"/>
</dbReference>
<reference evidence="4 5" key="1">
    <citation type="submission" date="2018-06" db="EMBL/GenBank/DDBJ databases">
        <title>Comparative genomics of downy mildews reveals potential adaptations to biotrophy.</title>
        <authorList>
            <person name="Fletcher K."/>
            <person name="Klosterman S.J."/>
            <person name="Derevnina L."/>
            <person name="Martin F."/>
            <person name="Koike S."/>
            <person name="Reyes Chin-Wo S."/>
            <person name="Mou B."/>
            <person name="Michelmore R."/>
        </authorList>
    </citation>
    <scope>NUCLEOTIDE SEQUENCE [LARGE SCALE GENOMIC DNA]</scope>
    <source>
        <strain evidence="3 5">R13</strain>
        <strain evidence="2 4">R14</strain>
    </source>
</reference>
<protein>
    <submittedName>
        <fullName evidence="2">Uncharacterized protein</fullName>
    </submittedName>
</protein>
<keyword evidence="4" id="KW-1185">Reference proteome</keyword>
<gene>
    <name evidence="3" type="ORF">DD237_008338</name>
    <name evidence="2" type="ORF">DD238_006480</name>
</gene>
<proteinExistence type="predicted"/>
<dbReference type="AlphaFoldDB" id="A0A3M6VP21"/>
<name>A0A3M6VP21_9STRA</name>
<evidence type="ECO:0000256" key="1">
    <source>
        <dbReference type="SAM" id="MobiDB-lite"/>
    </source>
</evidence>
<dbReference type="EMBL" id="QKXF01000019">
    <property type="protein sequence ID" value="RQM18780.1"/>
    <property type="molecule type" value="Genomic_DNA"/>
</dbReference>
<feature type="region of interest" description="Disordered" evidence="1">
    <location>
        <begin position="16"/>
        <end position="42"/>
    </location>
</feature>
<dbReference type="Proteomes" id="UP000286097">
    <property type="component" value="Unassembled WGS sequence"/>
</dbReference>
<feature type="compositionally biased region" description="Basic and acidic residues" evidence="1">
    <location>
        <begin position="19"/>
        <end position="40"/>
    </location>
</feature>
<evidence type="ECO:0000313" key="3">
    <source>
        <dbReference type="EMBL" id="RQM18780.1"/>
    </source>
</evidence>
<evidence type="ECO:0000313" key="5">
    <source>
        <dbReference type="Proteomes" id="UP000286097"/>
    </source>
</evidence>